<dbReference type="Proteomes" id="UP001501102">
    <property type="component" value="Unassembled WGS sequence"/>
</dbReference>
<protein>
    <submittedName>
        <fullName evidence="2">Uncharacterized protein</fullName>
    </submittedName>
</protein>
<evidence type="ECO:0000313" key="2">
    <source>
        <dbReference type="EMBL" id="GAA2936218.1"/>
    </source>
</evidence>
<sequence length="270" mass="28594">MDVLVRPVQVDLALDESAHAGADRRGVLGPHAVSETITLSQARRSARSRIRAGKFGEPNSSSPSTISLRLTGRGRPAGGRQVRADTERVEEHLALVVGGAAPVEPAVLEDGLERVGVPAVLAGGRLDVVVAVDQDRGGVVVPGGPLREDRGGAVALAAVAVRPRLPDLDGRETRLLELRREPVGAAADIGGAAGSGPGSRRPPRVRAPPARPISPWPPRSARDRACERGRVAGCRGRFCLCVRPHQWPVEAPSELWQLREVKRLTISRAV</sequence>
<accession>A0ABP6JNV4</accession>
<organism evidence="2 3">
    <name type="scientific">Streptomyces thioluteus</name>
    <dbReference type="NCBI Taxonomy" id="66431"/>
    <lineage>
        <taxon>Bacteria</taxon>
        <taxon>Bacillati</taxon>
        <taxon>Actinomycetota</taxon>
        <taxon>Actinomycetes</taxon>
        <taxon>Kitasatosporales</taxon>
        <taxon>Streptomycetaceae</taxon>
        <taxon>Streptomyces</taxon>
    </lineage>
</organism>
<keyword evidence="3" id="KW-1185">Reference proteome</keyword>
<feature type="compositionally biased region" description="Polar residues" evidence="1">
    <location>
        <begin position="58"/>
        <end position="68"/>
    </location>
</feature>
<reference evidence="3" key="1">
    <citation type="journal article" date="2019" name="Int. J. Syst. Evol. Microbiol.">
        <title>The Global Catalogue of Microorganisms (GCM) 10K type strain sequencing project: providing services to taxonomists for standard genome sequencing and annotation.</title>
        <authorList>
            <consortium name="The Broad Institute Genomics Platform"/>
            <consortium name="The Broad Institute Genome Sequencing Center for Infectious Disease"/>
            <person name="Wu L."/>
            <person name="Ma J."/>
        </authorList>
    </citation>
    <scope>NUCLEOTIDE SEQUENCE [LARGE SCALE GENOMIC DNA]</scope>
    <source>
        <strain evidence="3">JCM 4087</strain>
    </source>
</reference>
<evidence type="ECO:0000313" key="3">
    <source>
        <dbReference type="Proteomes" id="UP001501102"/>
    </source>
</evidence>
<dbReference type="EMBL" id="BAAAXZ010000132">
    <property type="protein sequence ID" value="GAA2936218.1"/>
    <property type="molecule type" value="Genomic_DNA"/>
</dbReference>
<feature type="compositionally biased region" description="Pro residues" evidence="1">
    <location>
        <begin position="205"/>
        <end position="218"/>
    </location>
</feature>
<gene>
    <name evidence="2" type="ORF">GCM10020221_34950</name>
</gene>
<name>A0ABP6JNV4_STRTU</name>
<comment type="caution">
    <text evidence="2">The sequence shown here is derived from an EMBL/GenBank/DDBJ whole genome shotgun (WGS) entry which is preliminary data.</text>
</comment>
<proteinExistence type="predicted"/>
<evidence type="ECO:0000256" key="1">
    <source>
        <dbReference type="SAM" id="MobiDB-lite"/>
    </source>
</evidence>
<feature type="region of interest" description="Disordered" evidence="1">
    <location>
        <begin position="40"/>
        <end position="81"/>
    </location>
</feature>
<feature type="region of interest" description="Disordered" evidence="1">
    <location>
        <begin position="186"/>
        <end position="222"/>
    </location>
</feature>